<feature type="transmembrane region" description="Helical" evidence="2">
    <location>
        <begin position="270"/>
        <end position="288"/>
    </location>
</feature>
<feature type="compositionally biased region" description="Basic residues" evidence="1">
    <location>
        <begin position="387"/>
        <end position="399"/>
    </location>
</feature>
<keyword evidence="2" id="KW-0812">Transmembrane</keyword>
<keyword evidence="2" id="KW-1133">Transmembrane helix</keyword>
<keyword evidence="2" id="KW-0472">Membrane</keyword>
<reference evidence="3" key="1">
    <citation type="submission" date="2021-03" db="EMBL/GenBank/DDBJ databases">
        <title>Agromyces archimandritus sp. nov., isolated from the cockroach Archimandrita tessellata.</title>
        <authorList>
            <person name="Guzman J."/>
            <person name="Ortuzar M."/>
            <person name="Poehlein A."/>
            <person name="Daniel R."/>
            <person name="Trujillo M."/>
            <person name="Vilcinskas A."/>
        </authorList>
    </citation>
    <scope>NUCLEOTIDE SEQUENCE</scope>
    <source>
        <strain evidence="3">G127AT</strain>
    </source>
</reference>
<feature type="region of interest" description="Disordered" evidence="1">
    <location>
        <begin position="383"/>
        <end position="427"/>
    </location>
</feature>
<feature type="transmembrane region" description="Helical" evidence="2">
    <location>
        <begin position="135"/>
        <end position="153"/>
    </location>
</feature>
<name>A0A975FJD2_9MICO</name>
<evidence type="ECO:0000313" key="4">
    <source>
        <dbReference type="Proteomes" id="UP000671914"/>
    </source>
</evidence>
<accession>A0A975FJD2</accession>
<evidence type="ECO:0000256" key="1">
    <source>
        <dbReference type="SAM" id="MobiDB-lite"/>
    </source>
</evidence>
<dbReference type="AlphaFoldDB" id="A0A975FJD2"/>
<protein>
    <recommendedName>
        <fullName evidence="5">DUF998 domain-containing protein</fullName>
    </recommendedName>
</protein>
<keyword evidence="4" id="KW-1185">Reference proteome</keyword>
<sequence length="427" mass="42781">MLTLVIGASFVVTAIGVATVAADALGERAVAAAPVVGVIAGVLATALLAIASAAPGRGIGDPGIHPLVALGARGRAMLNGALWGGLIVAGVRFSAPAFEPLPGGATLTAVLLGTGLATGMYRLHRDASAHGAYRTFNLVAMVLASGSVAAMGATGTGAWWELNFSTLGTSDDLAAACFNVAIIAAGAGMVLMAGRLSAGLARVRFGTRRGALTIVRVGISLLGGSLMGVGFVPIDTDTDLHNLFACGSAGAFAVLSLGVQLWARRMPRSLIVISYAFFATEAAAMVLYDRVGLFNLTVFEIVAFSLVVAWLIALLVCTTGDSGADAARTPAAEGAAAPAGRASRIVPVPALLGAAGRFADAAAAVRGDPLFAPAALASSGFAPFAPGRRHPSSSRRPQRGRPADARVEDEPPDGCAARPLAVPALAT</sequence>
<dbReference type="RefSeq" id="WP_210896325.1">
    <property type="nucleotide sequence ID" value="NZ_CP071696.1"/>
</dbReference>
<gene>
    <name evidence="3" type="ORF">G127AT_09520</name>
</gene>
<feature type="transmembrane region" description="Helical" evidence="2">
    <location>
        <begin position="214"/>
        <end position="234"/>
    </location>
</feature>
<evidence type="ECO:0008006" key="5">
    <source>
        <dbReference type="Google" id="ProtNLM"/>
    </source>
</evidence>
<feature type="transmembrane region" description="Helical" evidence="2">
    <location>
        <begin position="294"/>
        <end position="318"/>
    </location>
</feature>
<feature type="transmembrane region" description="Helical" evidence="2">
    <location>
        <begin position="32"/>
        <end position="55"/>
    </location>
</feature>
<proteinExistence type="predicted"/>
<dbReference type="KEGG" id="aarc:G127AT_09520"/>
<organism evidence="3 4">
    <name type="scientific">Agromyces archimandritae</name>
    <dbReference type="NCBI Taxonomy" id="2781962"/>
    <lineage>
        <taxon>Bacteria</taxon>
        <taxon>Bacillati</taxon>
        <taxon>Actinomycetota</taxon>
        <taxon>Actinomycetes</taxon>
        <taxon>Micrococcales</taxon>
        <taxon>Microbacteriaceae</taxon>
        <taxon>Agromyces</taxon>
    </lineage>
</organism>
<feature type="transmembrane region" description="Helical" evidence="2">
    <location>
        <begin position="240"/>
        <end position="263"/>
    </location>
</feature>
<feature type="transmembrane region" description="Helical" evidence="2">
    <location>
        <begin position="173"/>
        <end position="193"/>
    </location>
</feature>
<dbReference type="Proteomes" id="UP000671914">
    <property type="component" value="Chromosome"/>
</dbReference>
<feature type="transmembrane region" description="Helical" evidence="2">
    <location>
        <begin position="101"/>
        <end position="123"/>
    </location>
</feature>
<dbReference type="EMBL" id="CP071696">
    <property type="protein sequence ID" value="QTX03585.1"/>
    <property type="molecule type" value="Genomic_DNA"/>
</dbReference>
<evidence type="ECO:0000256" key="2">
    <source>
        <dbReference type="SAM" id="Phobius"/>
    </source>
</evidence>
<evidence type="ECO:0000313" key="3">
    <source>
        <dbReference type="EMBL" id="QTX03585.1"/>
    </source>
</evidence>